<feature type="chain" id="PRO_5020398212" evidence="1">
    <location>
        <begin position="23"/>
        <end position="344"/>
    </location>
</feature>
<evidence type="ECO:0000313" key="4">
    <source>
        <dbReference type="Proteomes" id="UP000305848"/>
    </source>
</evidence>
<keyword evidence="1" id="KW-0732">Signal</keyword>
<proteinExistence type="predicted"/>
<feature type="signal peptide" evidence="1">
    <location>
        <begin position="1"/>
        <end position="22"/>
    </location>
</feature>
<gene>
    <name evidence="3" type="ORF">FC093_10525</name>
</gene>
<accession>A0A4U3L0S5</accession>
<dbReference type="InterPro" id="IPR013783">
    <property type="entry name" value="Ig-like_fold"/>
</dbReference>
<sequence length="344" mass="38567">MQKTLLLFCCMLAMFIVFNARAQCNLQPVIAPDNLILCPNATDSLHTTEEYDTYQWYKDGKMIKDANSRYLKVSQYEDAGYYFTVEITKNECKATAEKVLVDGWAFASPTMMSNIPPRYMDFYGTSYYCAKDSLTFTFMQPYTTNVQWYNNYEPIKGANEQSYHVTGNGSYTVCGSPEVCPDFTACQNLAVVVVFDSLKATVTREGNTFIAGKAQNYQWSLNGRDIPGATGQKYTAEKRGIYRVKVWDKYTCFDVSRPVVYLGLNKGMVTASPNPAASFINVHIEAEEAAQIIISDVYGSRRLQAPVSSLNQRIAVGTLNAGTYLLQVVDKNNNVVATTKFLKQ</sequence>
<dbReference type="RefSeq" id="WP_137261736.1">
    <property type="nucleotide sequence ID" value="NZ_SZQL01000007.1"/>
</dbReference>
<reference evidence="3 4" key="1">
    <citation type="submission" date="2019-05" db="EMBL/GenBank/DDBJ databases">
        <title>Panacibacter sp. strain 17mud1-8 Genome sequencing and assembly.</title>
        <authorList>
            <person name="Chhetri G."/>
        </authorList>
    </citation>
    <scope>NUCLEOTIDE SEQUENCE [LARGE SCALE GENOMIC DNA]</scope>
    <source>
        <strain evidence="3 4">17mud1-8</strain>
    </source>
</reference>
<dbReference type="EMBL" id="SZQL01000007">
    <property type="protein sequence ID" value="TKK68548.1"/>
    <property type="molecule type" value="Genomic_DNA"/>
</dbReference>
<dbReference type="OrthoDB" id="678019at2"/>
<evidence type="ECO:0000259" key="2">
    <source>
        <dbReference type="Pfam" id="PF18962"/>
    </source>
</evidence>
<evidence type="ECO:0000313" key="3">
    <source>
        <dbReference type="EMBL" id="TKK68548.1"/>
    </source>
</evidence>
<comment type="caution">
    <text evidence="3">The sequence shown here is derived from an EMBL/GenBank/DDBJ whole genome shotgun (WGS) entry which is preliminary data.</text>
</comment>
<feature type="domain" description="Secretion system C-terminal sorting" evidence="2">
    <location>
        <begin position="273"/>
        <end position="336"/>
    </location>
</feature>
<dbReference type="AlphaFoldDB" id="A0A4U3L0S5"/>
<dbReference type="Proteomes" id="UP000305848">
    <property type="component" value="Unassembled WGS sequence"/>
</dbReference>
<dbReference type="Pfam" id="PF18962">
    <property type="entry name" value="Por_Secre_tail"/>
    <property type="match status" value="1"/>
</dbReference>
<dbReference type="NCBIfam" id="TIGR04183">
    <property type="entry name" value="Por_Secre_tail"/>
    <property type="match status" value="1"/>
</dbReference>
<protein>
    <submittedName>
        <fullName evidence="3">T9SS type A sorting domain-containing protein</fullName>
    </submittedName>
</protein>
<dbReference type="Gene3D" id="2.60.40.10">
    <property type="entry name" value="Immunoglobulins"/>
    <property type="match status" value="1"/>
</dbReference>
<dbReference type="InterPro" id="IPR026444">
    <property type="entry name" value="Secre_tail"/>
</dbReference>
<organism evidence="3 4">
    <name type="scientific">Ilyomonas limi</name>
    <dbReference type="NCBI Taxonomy" id="2575867"/>
    <lineage>
        <taxon>Bacteria</taxon>
        <taxon>Pseudomonadati</taxon>
        <taxon>Bacteroidota</taxon>
        <taxon>Chitinophagia</taxon>
        <taxon>Chitinophagales</taxon>
        <taxon>Chitinophagaceae</taxon>
        <taxon>Ilyomonas</taxon>
    </lineage>
</organism>
<evidence type="ECO:0000256" key="1">
    <source>
        <dbReference type="SAM" id="SignalP"/>
    </source>
</evidence>
<name>A0A4U3L0S5_9BACT</name>
<keyword evidence="4" id="KW-1185">Reference proteome</keyword>